<evidence type="ECO:0000313" key="7">
    <source>
        <dbReference type="Proteomes" id="UP000003763"/>
    </source>
</evidence>
<organism evidence="6 7">
    <name type="scientific">[Clostridium] citroniae WAL-17108</name>
    <dbReference type="NCBI Taxonomy" id="742733"/>
    <lineage>
        <taxon>Bacteria</taxon>
        <taxon>Bacillati</taxon>
        <taxon>Bacillota</taxon>
        <taxon>Clostridia</taxon>
        <taxon>Lachnospirales</taxon>
        <taxon>Lachnospiraceae</taxon>
        <taxon>Enterocloster</taxon>
    </lineage>
</organism>
<feature type="transmembrane region" description="Helical" evidence="5">
    <location>
        <begin position="12"/>
        <end position="30"/>
    </location>
</feature>
<name>G5HND5_9FIRM</name>
<feature type="transmembrane region" description="Helical" evidence="5">
    <location>
        <begin position="87"/>
        <end position="107"/>
    </location>
</feature>
<feature type="transmembrane region" description="Helical" evidence="5">
    <location>
        <begin position="360"/>
        <end position="377"/>
    </location>
</feature>
<dbReference type="InterPro" id="IPR002293">
    <property type="entry name" value="AA/rel_permease1"/>
</dbReference>
<feature type="transmembrane region" description="Helical" evidence="5">
    <location>
        <begin position="270"/>
        <end position="291"/>
    </location>
</feature>
<evidence type="ECO:0000256" key="2">
    <source>
        <dbReference type="ARBA" id="ARBA00022692"/>
    </source>
</evidence>
<evidence type="ECO:0008006" key="8">
    <source>
        <dbReference type="Google" id="ProtNLM"/>
    </source>
</evidence>
<dbReference type="EMBL" id="ADLJ01000033">
    <property type="protein sequence ID" value="EHE96978.1"/>
    <property type="molecule type" value="Genomic_DNA"/>
</dbReference>
<dbReference type="PIRSF" id="PIRSF006060">
    <property type="entry name" value="AA_transporter"/>
    <property type="match status" value="1"/>
</dbReference>
<dbReference type="RefSeq" id="WP_007866148.1">
    <property type="nucleotide sequence ID" value="NZ_JH376426.1"/>
</dbReference>
<feature type="transmembrane region" description="Helical" evidence="5">
    <location>
        <begin position="42"/>
        <end position="66"/>
    </location>
</feature>
<protein>
    <recommendedName>
        <fullName evidence="8">Amino acid permease</fullName>
    </recommendedName>
</protein>
<evidence type="ECO:0000256" key="4">
    <source>
        <dbReference type="ARBA" id="ARBA00023136"/>
    </source>
</evidence>
<comment type="caution">
    <text evidence="6">The sequence shown here is derived from an EMBL/GenBank/DDBJ whole genome shotgun (WGS) entry which is preliminary data.</text>
</comment>
<dbReference type="PATRIC" id="fig|742733.3.peg.4249"/>
<evidence type="ECO:0000256" key="3">
    <source>
        <dbReference type="ARBA" id="ARBA00022989"/>
    </source>
</evidence>
<dbReference type="PANTHER" id="PTHR11785:SF512">
    <property type="entry name" value="SOBREMESA, ISOFORM B"/>
    <property type="match status" value="1"/>
</dbReference>
<feature type="transmembrane region" description="Helical" evidence="5">
    <location>
        <begin position="157"/>
        <end position="175"/>
    </location>
</feature>
<gene>
    <name evidence="6" type="ORF">HMPREF9469_04097</name>
</gene>
<accession>G5HND5</accession>
<dbReference type="AlphaFoldDB" id="G5HND5"/>
<dbReference type="Gene3D" id="1.20.1740.10">
    <property type="entry name" value="Amino acid/polyamine transporter I"/>
    <property type="match status" value="1"/>
</dbReference>
<comment type="subcellular location">
    <subcellularLocation>
        <location evidence="1">Membrane</location>
        <topology evidence="1">Multi-pass membrane protein</topology>
    </subcellularLocation>
</comment>
<dbReference type="Pfam" id="PF13520">
    <property type="entry name" value="AA_permease_2"/>
    <property type="match status" value="1"/>
</dbReference>
<sequence>MKEDKLKREVSGFSAFIMVIGTIIGSGVFFKPTAVFGATGTAGLGLLAWGLGGGLALAGGLTIAEIGTLIPQTGGMMTYMEAIYGKFWGYLIAWVQTIIFYPVRIAAATVICATQAANLLGLGKDTVIPIAVAIVLFVNFVNAIGNKATDILQNLATFLKFIPLILIIVAGLLFNPDPVKVELIPFTDPGRPLGAAISAALLATLYATDGWMNVTNIAGEMKDPGRDLPKAIVGGISMVTLIYLAINVAYLRVLPANALAATATPASDVAGILFSSFGGKLITIGIMISVFGSQTGFVRASWRIPYALGLRDMLPFGGFFRKLNQKTDMPVNSGMFLMALTIIMLVCIGDFNILTDIGSFVIWFFYILTFAGIFILRKKWPDRERPYKVPLYPLVPILGAFGGIFVLVSTIMYQPFVALISIVCTLTGVPLYLYLIKKNQVYGGEE</sequence>
<dbReference type="GO" id="GO:0015179">
    <property type="term" value="F:L-amino acid transmembrane transporter activity"/>
    <property type="evidence" value="ECO:0007669"/>
    <property type="project" value="TreeGrafter"/>
</dbReference>
<feature type="transmembrane region" description="Helical" evidence="5">
    <location>
        <begin position="416"/>
        <end position="436"/>
    </location>
</feature>
<dbReference type="Proteomes" id="UP000003763">
    <property type="component" value="Unassembled WGS sequence"/>
</dbReference>
<feature type="transmembrane region" description="Helical" evidence="5">
    <location>
        <begin position="127"/>
        <end position="145"/>
    </location>
</feature>
<dbReference type="eggNOG" id="COG0531">
    <property type="taxonomic scope" value="Bacteria"/>
</dbReference>
<feature type="transmembrane region" description="Helical" evidence="5">
    <location>
        <begin position="195"/>
        <end position="219"/>
    </location>
</feature>
<keyword evidence="2 5" id="KW-0812">Transmembrane</keyword>
<dbReference type="HOGENOM" id="CLU_007946_3_4_9"/>
<reference evidence="6 7" key="1">
    <citation type="submission" date="2011-08" db="EMBL/GenBank/DDBJ databases">
        <title>The Genome Sequence of Clostridium citroniae WAL-17108.</title>
        <authorList>
            <consortium name="The Broad Institute Genome Sequencing Platform"/>
            <person name="Earl A."/>
            <person name="Ward D."/>
            <person name="Feldgarden M."/>
            <person name="Gevers D."/>
            <person name="Finegold S.M."/>
            <person name="Summanen P.H."/>
            <person name="Molitoris D.R."/>
            <person name="Vaisanen M.L."/>
            <person name="Daigneault M."/>
            <person name="Allen-Vercoe E."/>
            <person name="Young S.K."/>
            <person name="Zeng Q."/>
            <person name="Gargeya S."/>
            <person name="Fitzgerald M."/>
            <person name="Haas B."/>
            <person name="Abouelleil A."/>
            <person name="Alvarado L."/>
            <person name="Arachchi H.M."/>
            <person name="Berlin A."/>
            <person name="Brown A."/>
            <person name="Chapman S.B."/>
            <person name="Chen Z."/>
            <person name="Dunbar C."/>
            <person name="Freedman E."/>
            <person name="Gearin G."/>
            <person name="Gellesch M."/>
            <person name="Goldberg J."/>
            <person name="Griggs A."/>
            <person name="Gujja S."/>
            <person name="Heiman D."/>
            <person name="Howarth C."/>
            <person name="Larson L."/>
            <person name="Lui A."/>
            <person name="MacDonald P.J.P."/>
            <person name="Montmayeur A."/>
            <person name="Murphy C."/>
            <person name="Neiman D."/>
            <person name="Pearson M."/>
            <person name="Priest M."/>
            <person name="Roberts A."/>
            <person name="Saif S."/>
            <person name="Shea T."/>
            <person name="Shenoy N."/>
            <person name="Sisk P."/>
            <person name="Stolte C."/>
            <person name="Sykes S."/>
            <person name="Wortman J."/>
            <person name="Nusbaum C."/>
            <person name="Birren B."/>
        </authorList>
    </citation>
    <scope>NUCLEOTIDE SEQUENCE [LARGE SCALE GENOMIC DNA]</scope>
    <source>
        <strain evidence="6 7">WAL-17108</strain>
    </source>
</reference>
<evidence type="ECO:0000313" key="6">
    <source>
        <dbReference type="EMBL" id="EHE96978.1"/>
    </source>
</evidence>
<dbReference type="PANTHER" id="PTHR11785">
    <property type="entry name" value="AMINO ACID TRANSPORTER"/>
    <property type="match status" value="1"/>
</dbReference>
<keyword evidence="4 5" id="KW-0472">Membrane</keyword>
<feature type="transmembrane region" description="Helical" evidence="5">
    <location>
        <begin position="231"/>
        <end position="250"/>
    </location>
</feature>
<evidence type="ECO:0000256" key="1">
    <source>
        <dbReference type="ARBA" id="ARBA00004141"/>
    </source>
</evidence>
<feature type="transmembrane region" description="Helical" evidence="5">
    <location>
        <begin position="389"/>
        <end position="410"/>
    </location>
</feature>
<dbReference type="InterPro" id="IPR050598">
    <property type="entry name" value="AminoAcid_Transporter"/>
</dbReference>
<proteinExistence type="predicted"/>
<dbReference type="GO" id="GO:0016020">
    <property type="term" value="C:membrane"/>
    <property type="evidence" value="ECO:0007669"/>
    <property type="project" value="UniProtKB-SubCell"/>
</dbReference>
<evidence type="ECO:0000256" key="5">
    <source>
        <dbReference type="SAM" id="Phobius"/>
    </source>
</evidence>
<feature type="transmembrane region" description="Helical" evidence="5">
    <location>
        <begin position="331"/>
        <end position="354"/>
    </location>
</feature>
<keyword evidence="3 5" id="KW-1133">Transmembrane helix</keyword>